<evidence type="ECO:0000256" key="9">
    <source>
        <dbReference type="ARBA" id="ARBA00022777"/>
    </source>
</evidence>
<dbReference type="PANTHER" id="PTHR41523">
    <property type="entry name" value="TWO-COMPONENT SYSTEM SENSOR PROTEIN"/>
    <property type="match status" value="1"/>
</dbReference>
<dbReference type="Pfam" id="PF05231">
    <property type="entry name" value="MASE1"/>
    <property type="match status" value="1"/>
</dbReference>
<feature type="domain" description="PAC" evidence="17">
    <location>
        <begin position="259"/>
        <end position="313"/>
    </location>
</feature>
<keyword evidence="7 15" id="KW-0812">Transmembrane</keyword>
<evidence type="ECO:0000313" key="18">
    <source>
        <dbReference type="EMBL" id="EER59857.1"/>
    </source>
</evidence>
<keyword evidence="8" id="KW-0547">Nucleotide-binding</keyword>
<evidence type="ECO:0000256" key="13">
    <source>
        <dbReference type="ARBA" id="ARBA00023136"/>
    </source>
</evidence>
<feature type="transmembrane region" description="Helical" evidence="15">
    <location>
        <begin position="45"/>
        <end position="67"/>
    </location>
</feature>
<keyword evidence="10" id="KW-0067">ATP-binding</keyword>
<dbReference type="RefSeq" id="WP_005797261.1">
    <property type="nucleotide sequence ID" value="NZ_ACQT01000091.1"/>
</dbReference>
<sequence>FGACRQLLAYACGAAAGAGALAGTAALLLLGQIDASAWLPLWMRWWMGQALGILLLTPLVLAVRAAWGESGRQTRLAEGALVYALSFIAGQVIFSGWQSSLFSPVANAYWMFFFVTWAGVRLGMAGTVGLLCMIALQALWGTQGGTGFFARDITTTQGFGYGSYMMILSLVGMSLAAYLSELRWQRADLRIAAIAFECQEGLLITDTQGVVLRANQSFLRMSGHTAPEVLGKTSRTLCAHADNAPDPAPAHDDHHLPHQDVQRREWHRRKSGEAYPVWLTITPVTNGNARITHYVLAITDITDFQRQAQQQREMEQKHRDTLVREVHHRIKNNLQGIIGMLRGFGSAHPQLQAPITEVIGQVQSISVIHGLQGQARMDQVRLCELTNAVATSIGGLWQTPVCVDIPEPWLPCRIHQTEAVPVALVLHELILNAVKHGGQQHADVRITLRKGREPDIVQITISNPGHWPQEVMAGHAGLDLVAALMPRSGATLFMEQQNDRAVTRLEFQPPVIQAEQA</sequence>
<dbReference type="PROSITE" id="PS50112">
    <property type="entry name" value="PAS"/>
    <property type="match status" value="1"/>
</dbReference>
<evidence type="ECO:0000256" key="2">
    <source>
        <dbReference type="ARBA" id="ARBA00004651"/>
    </source>
</evidence>
<comment type="catalytic activity">
    <reaction evidence="1">
        <text>ATP + protein L-histidine = ADP + protein N-phospho-L-histidine.</text>
        <dbReference type="EC" id="2.7.13.3"/>
    </reaction>
</comment>
<dbReference type="PANTHER" id="PTHR41523:SF8">
    <property type="entry name" value="ETHYLENE RESPONSE SENSOR PROTEIN"/>
    <property type="match status" value="1"/>
</dbReference>
<accession>C5T6Q3</accession>
<evidence type="ECO:0000256" key="15">
    <source>
        <dbReference type="SAM" id="Phobius"/>
    </source>
</evidence>
<feature type="non-terminal residue" evidence="18">
    <location>
        <position position="1"/>
    </location>
</feature>
<dbReference type="EC" id="2.7.13.3" evidence="3"/>
<evidence type="ECO:0000256" key="11">
    <source>
        <dbReference type="ARBA" id="ARBA00022989"/>
    </source>
</evidence>
<evidence type="ECO:0000256" key="1">
    <source>
        <dbReference type="ARBA" id="ARBA00000085"/>
    </source>
</evidence>
<protein>
    <recommendedName>
        <fullName evidence="3">histidine kinase</fullName>
        <ecNumber evidence="3">2.7.13.3</ecNumber>
    </recommendedName>
</protein>
<evidence type="ECO:0000256" key="5">
    <source>
        <dbReference type="ARBA" id="ARBA00022553"/>
    </source>
</evidence>
<gene>
    <name evidence="18" type="ORF">AcdelDRAFT_2583</name>
</gene>
<feature type="transmembrane region" description="Helical" evidence="15">
    <location>
        <begin position="79"/>
        <end position="97"/>
    </location>
</feature>
<keyword evidence="9 18" id="KW-0418">Kinase</keyword>
<dbReference type="Gene3D" id="3.30.450.20">
    <property type="entry name" value="PAS domain"/>
    <property type="match status" value="1"/>
</dbReference>
<dbReference type="SUPFAM" id="SSF55785">
    <property type="entry name" value="PYP-like sensor domain (PAS domain)"/>
    <property type="match status" value="1"/>
</dbReference>
<evidence type="ECO:0000256" key="6">
    <source>
        <dbReference type="ARBA" id="ARBA00022679"/>
    </source>
</evidence>
<dbReference type="InterPro" id="IPR000700">
    <property type="entry name" value="PAS-assoc_C"/>
</dbReference>
<evidence type="ECO:0000256" key="3">
    <source>
        <dbReference type="ARBA" id="ARBA00012438"/>
    </source>
</evidence>
<dbReference type="InterPro" id="IPR035965">
    <property type="entry name" value="PAS-like_dom_sf"/>
</dbReference>
<evidence type="ECO:0000313" key="19">
    <source>
        <dbReference type="Proteomes" id="UP000003856"/>
    </source>
</evidence>
<evidence type="ECO:0000256" key="10">
    <source>
        <dbReference type="ARBA" id="ARBA00022840"/>
    </source>
</evidence>
<feature type="region of interest" description="Disordered" evidence="14">
    <location>
        <begin position="240"/>
        <end position="268"/>
    </location>
</feature>
<keyword evidence="19" id="KW-1185">Reference proteome</keyword>
<dbReference type="CDD" id="cd00130">
    <property type="entry name" value="PAS"/>
    <property type="match status" value="1"/>
</dbReference>
<dbReference type="PATRIC" id="fig|573060.9.peg.2514"/>
<dbReference type="GO" id="GO:0005524">
    <property type="term" value="F:ATP binding"/>
    <property type="evidence" value="ECO:0007669"/>
    <property type="project" value="UniProtKB-KW"/>
</dbReference>
<dbReference type="OrthoDB" id="9770795at2"/>
<dbReference type="GO" id="GO:0005886">
    <property type="term" value="C:plasma membrane"/>
    <property type="evidence" value="ECO:0007669"/>
    <property type="project" value="UniProtKB-SubCell"/>
</dbReference>
<comment type="caution">
    <text evidence="18">The sequence shown here is derived from an EMBL/GenBank/DDBJ whole genome shotgun (WGS) entry which is preliminary data.</text>
</comment>
<evidence type="ECO:0000256" key="7">
    <source>
        <dbReference type="ARBA" id="ARBA00022692"/>
    </source>
</evidence>
<dbReference type="InterPro" id="IPR036890">
    <property type="entry name" value="HATPase_C_sf"/>
</dbReference>
<evidence type="ECO:0000256" key="8">
    <source>
        <dbReference type="ARBA" id="ARBA00022741"/>
    </source>
</evidence>
<dbReference type="Proteomes" id="UP000003856">
    <property type="component" value="Unassembled WGS sequence"/>
</dbReference>
<dbReference type="EMBL" id="ACQT01000091">
    <property type="protein sequence ID" value="EER59857.1"/>
    <property type="molecule type" value="Genomic_DNA"/>
</dbReference>
<dbReference type="AlphaFoldDB" id="C5T6Q3"/>
<evidence type="ECO:0000256" key="4">
    <source>
        <dbReference type="ARBA" id="ARBA00022475"/>
    </source>
</evidence>
<dbReference type="PROSITE" id="PS50113">
    <property type="entry name" value="PAC"/>
    <property type="match status" value="1"/>
</dbReference>
<dbReference type="Pfam" id="PF07568">
    <property type="entry name" value="HisKA_2"/>
    <property type="match status" value="1"/>
</dbReference>
<dbReference type="InterPro" id="IPR007895">
    <property type="entry name" value="MASE1"/>
</dbReference>
<dbReference type="InterPro" id="IPR011495">
    <property type="entry name" value="Sig_transdc_His_kin_sub2_dim/P"/>
</dbReference>
<feature type="transmembrane region" description="Helical" evidence="15">
    <location>
        <begin position="7"/>
        <end position="33"/>
    </location>
</feature>
<name>C5T6Q3_ACIDE</name>
<dbReference type="GO" id="GO:0004673">
    <property type="term" value="F:protein histidine kinase activity"/>
    <property type="evidence" value="ECO:0007669"/>
    <property type="project" value="UniProtKB-EC"/>
</dbReference>
<evidence type="ECO:0000256" key="12">
    <source>
        <dbReference type="ARBA" id="ARBA00023026"/>
    </source>
</evidence>
<feature type="compositionally biased region" description="Basic and acidic residues" evidence="14">
    <location>
        <begin position="249"/>
        <end position="264"/>
    </location>
</feature>
<keyword evidence="12" id="KW-0843">Virulence</keyword>
<comment type="subcellular location">
    <subcellularLocation>
        <location evidence="2">Cell membrane</location>
        <topology evidence="2">Multi-pass membrane protein</topology>
    </subcellularLocation>
</comment>
<feature type="transmembrane region" description="Helical" evidence="15">
    <location>
        <begin position="109"/>
        <end position="140"/>
    </location>
</feature>
<keyword evidence="5" id="KW-0597">Phosphoprotein</keyword>
<evidence type="ECO:0000259" key="16">
    <source>
        <dbReference type="PROSITE" id="PS50112"/>
    </source>
</evidence>
<dbReference type="NCBIfam" id="TIGR00229">
    <property type="entry name" value="sensory_box"/>
    <property type="match status" value="1"/>
</dbReference>
<proteinExistence type="predicted"/>
<dbReference type="Pfam" id="PF13426">
    <property type="entry name" value="PAS_9"/>
    <property type="match status" value="1"/>
</dbReference>
<dbReference type="InterPro" id="IPR000014">
    <property type="entry name" value="PAS"/>
</dbReference>
<evidence type="ECO:0000256" key="14">
    <source>
        <dbReference type="SAM" id="MobiDB-lite"/>
    </source>
</evidence>
<dbReference type="Gene3D" id="3.30.565.10">
    <property type="entry name" value="Histidine kinase-like ATPase, C-terminal domain"/>
    <property type="match status" value="1"/>
</dbReference>
<feature type="transmembrane region" description="Helical" evidence="15">
    <location>
        <begin position="161"/>
        <end position="180"/>
    </location>
</feature>
<keyword evidence="6" id="KW-0808">Transferase</keyword>
<keyword evidence="11 15" id="KW-1133">Transmembrane helix</keyword>
<keyword evidence="13 15" id="KW-0472">Membrane</keyword>
<evidence type="ECO:0000259" key="17">
    <source>
        <dbReference type="PROSITE" id="PS50113"/>
    </source>
</evidence>
<keyword evidence="4" id="KW-1003">Cell membrane</keyword>
<feature type="domain" description="PAS" evidence="16">
    <location>
        <begin position="202"/>
        <end position="233"/>
    </location>
</feature>
<reference evidence="18 19" key="1">
    <citation type="submission" date="2009-05" db="EMBL/GenBank/DDBJ databases">
        <title>The draft genome of Acidovorax delafieldii 2AN.</title>
        <authorList>
            <consortium name="US DOE Joint Genome Institute (JGI-PGF)"/>
            <person name="Lucas S."/>
            <person name="Copeland A."/>
            <person name="Lapidus A."/>
            <person name="Glavina del Rio T."/>
            <person name="Tice H."/>
            <person name="Bruce D."/>
            <person name="Goodwin L."/>
            <person name="Pitluck S."/>
            <person name="Larimer F."/>
            <person name="Land M.L."/>
            <person name="Hauser L."/>
            <person name="Shelobolina E.S."/>
            <person name="Picardal F."/>
            <person name="Roden E."/>
            <person name="Emerson D."/>
        </authorList>
    </citation>
    <scope>NUCLEOTIDE SEQUENCE [LARGE SCALE GENOMIC DNA]</scope>
    <source>
        <strain evidence="18 19">2AN</strain>
    </source>
</reference>
<dbReference type="SUPFAM" id="SSF55874">
    <property type="entry name" value="ATPase domain of HSP90 chaperone/DNA topoisomerase II/histidine kinase"/>
    <property type="match status" value="1"/>
</dbReference>
<organism evidence="18 19">
    <name type="scientific">Acidovorax delafieldii 2AN</name>
    <dbReference type="NCBI Taxonomy" id="573060"/>
    <lineage>
        <taxon>Bacteria</taxon>
        <taxon>Pseudomonadati</taxon>
        <taxon>Pseudomonadota</taxon>
        <taxon>Betaproteobacteria</taxon>
        <taxon>Burkholderiales</taxon>
        <taxon>Comamonadaceae</taxon>
        <taxon>Acidovorax</taxon>
    </lineage>
</organism>